<proteinExistence type="predicted"/>
<dbReference type="GO" id="GO:0005829">
    <property type="term" value="C:cytosol"/>
    <property type="evidence" value="ECO:0007669"/>
    <property type="project" value="TreeGrafter"/>
</dbReference>
<dbReference type="KEGG" id="tcr:509109.14"/>
<dbReference type="AlphaFoldDB" id="Q4DQN3"/>
<feature type="chain" id="PRO_5004237364" description="MORN repeat-containing protein" evidence="3">
    <location>
        <begin position="23"/>
        <end position="309"/>
    </location>
</feature>
<evidence type="ECO:0000256" key="2">
    <source>
        <dbReference type="SAM" id="Phobius"/>
    </source>
</evidence>
<keyword evidence="1" id="KW-0677">Repeat</keyword>
<evidence type="ECO:0008006" key="6">
    <source>
        <dbReference type="Google" id="ProtNLM"/>
    </source>
</evidence>
<keyword evidence="5" id="KW-1185">Reference proteome</keyword>
<evidence type="ECO:0000313" key="5">
    <source>
        <dbReference type="Proteomes" id="UP000002296"/>
    </source>
</evidence>
<dbReference type="RefSeq" id="XP_816686.1">
    <property type="nucleotide sequence ID" value="XM_811593.1"/>
</dbReference>
<dbReference type="InterPro" id="IPR003409">
    <property type="entry name" value="MORN"/>
</dbReference>
<comment type="caution">
    <text evidence="4">The sequence shown here is derived from an EMBL/GenBank/DDBJ whole genome shotgun (WGS) entry which is preliminary data.</text>
</comment>
<evidence type="ECO:0000256" key="1">
    <source>
        <dbReference type="ARBA" id="ARBA00022737"/>
    </source>
</evidence>
<keyword evidence="2" id="KW-0472">Membrane</keyword>
<feature type="transmembrane region" description="Helical" evidence="2">
    <location>
        <begin position="46"/>
        <end position="67"/>
    </location>
</feature>
<dbReference type="Gene3D" id="2.20.110.10">
    <property type="entry name" value="Histone H3 K4-specific methyltransferase SET7/9 N-terminal domain"/>
    <property type="match status" value="1"/>
</dbReference>
<keyword evidence="2" id="KW-0812">Transmembrane</keyword>
<dbReference type="SUPFAM" id="SSF82185">
    <property type="entry name" value="Histone H3 K4-specific methyltransferase SET7/9 N-terminal domain"/>
    <property type="match status" value="1"/>
</dbReference>
<dbReference type="GeneID" id="3548611"/>
<evidence type="ECO:0000256" key="3">
    <source>
        <dbReference type="SAM" id="SignalP"/>
    </source>
</evidence>
<organism evidence="4 5">
    <name type="scientific">Trypanosoma cruzi (strain CL Brener)</name>
    <dbReference type="NCBI Taxonomy" id="353153"/>
    <lineage>
        <taxon>Eukaryota</taxon>
        <taxon>Discoba</taxon>
        <taxon>Euglenozoa</taxon>
        <taxon>Kinetoplastea</taxon>
        <taxon>Metakinetoplastina</taxon>
        <taxon>Trypanosomatida</taxon>
        <taxon>Trypanosomatidae</taxon>
        <taxon>Trypanosoma</taxon>
        <taxon>Schizotrypanum</taxon>
    </lineage>
</organism>
<gene>
    <name evidence="4" type="ORF">Tc00.1047053509109.14</name>
</gene>
<dbReference type="InParanoid" id="Q4DQN3"/>
<keyword evidence="3" id="KW-0732">Signal</keyword>
<dbReference type="Pfam" id="PF02493">
    <property type="entry name" value="MORN"/>
    <property type="match status" value="1"/>
</dbReference>
<dbReference type="PANTHER" id="PTHR43215">
    <property type="entry name" value="RADIAL SPOKE HEAD 1 HOMOLOG"/>
    <property type="match status" value="1"/>
</dbReference>
<sequence>MPFLFIGLYLFFFLSFSNLLSSEEPFIYSEVVVVGGRRRKTFVGVFFFFLFGIGRKEANFFFCLYPPPNAKFFLKFVLDVRYLRRRRFQFCSFLCFFVCCGSRCLDVWLALMPGEPLGTYGGNYQAPAALDAMQHVASVCLSDGALYEGPLVEGKPEGRGVCVFPSGVICAGRFSHGHLDGNAEVLLPTGALFSGSFKSSAAHGSGLYVQDGRLTRGRWHEGFMVEQAEDNLGGGARAQLFTRIAFLLCDELQKLTAVTRAPNWQHLYVNSRISEPKVRLCRECSPEKNTMLSNSEKPEYFIVNCSSTR</sequence>
<dbReference type="STRING" id="353153.Q4DQN3"/>
<dbReference type="PANTHER" id="PTHR43215:SF14">
    <property type="entry name" value="RADIAL SPOKE HEAD 1 HOMOLOG"/>
    <property type="match status" value="1"/>
</dbReference>
<dbReference type="Proteomes" id="UP000002296">
    <property type="component" value="Unassembled WGS sequence"/>
</dbReference>
<dbReference type="EMBL" id="AAHK01000250">
    <property type="protein sequence ID" value="EAN94835.1"/>
    <property type="molecule type" value="Genomic_DNA"/>
</dbReference>
<dbReference type="SMR" id="Q4DQN3"/>
<dbReference type="PaxDb" id="353153-Q4DQN3"/>
<name>Q4DQN3_TRYCC</name>
<evidence type="ECO:0000313" key="4">
    <source>
        <dbReference type="EMBL" id="EAN94835.1"/>
    </source>
</evidence>
<accession>Q4DQN3</accession>
<reference evidence="4 5" key="1">
    <citation type="journal article" date="2005" name="Science">
        <title>The genome sequence of Trypanosoma cruzi, etiologic agent of Chagas disease.</title>
        <authorList>
            <person name="El-Sayed N.M."/>
            <person name="Myler P.J."/>
            <person name="Bartholomeu D.C."/>
            <person name="Nilsson D."/>
            <person name="Aggarwal G."/>
            <person name="Tran A.N."/>
            <person name="Ghedin E."/>
            <person name="Worthey E.A."/>
            <person name="Delcher A.L."/>
            <person name="Blandin G."/>
            <person name="Westenberger S.J."/>
            <person name="Caler E."/>
            <person name="Cerqueira G.C."/>
            <person name="Branche C."/>
            <person name="Haas B."/>
            <person name="Anupama A."/>
            <person name="Arner E."/>
            <person name="Aslund L."/>
            <person name="Attipoe P."/>
            <person name="Bontempi E."/>
            <person name="Bringaud F."/>
            <person name="Burton P."/>
            <person name="Cadag E."/>
            <person name="Campbell D.A."/>
            <person name="Carrington M."/>
            <person name="Crabtree J."/>
            <person name="Darban H."/>
            <person name="da Silveira J.F."/>
            <person name="de Jong P."/>
            <person name="Edwards K."/>
            <person name="Englund P.T."/>
            <person name="Fazelina G."/>
            <person name="Feldblyum T."/>
            <person name="Ferella M."/>
            <person name="Frasch A.C."/>
            <person name="Gull K."/>
            <person name="Horn D."/>
            <person name="Hou L."/>
            <person name="Huang Y."/>
            <person name="Kindlund E."/>
            <person name="Klingbeil M."/>
            <person name="Kluge S."/>
            <person name="Koo H."/>
            <person name="Lacerda D."/>
            <person name="Levin M.J."/>
            <person name="Lorenzi H."/>
            <person name="Louie T."/>
            <person name="Machado C.R."/>
            <person name="McCulloch R."/>
            <person name="McKenna A."/>
            <person name="Mizuno Y."/>
            <person name="Mottram J.C."/>
            <person name="Nelson S."/>
            <person name="Ochaya S."/>
            <person name="Osoegawa K."/>
            <person name="Pai G."/>
            <person name="Parsons M."/>
            <person name="Pentony M."/>
            <person name="Pettersson U."/>
            <person name="Pop M."/>
            <person name="Ramirez J.L."/>
            <person name="Rinta J."/>
            <person name="Robertson L."/>
            <person name="Salzberg S.L."/>
            <person name="Sanchez D.O."/>
            <person name="Seyler A."/>
            <person name="Sharma R."/>
            <person name="Shetty J."/>
            <person name="Simpson A.J."/>
            <person name="Sisk E."/>
            <person name="Tammi M.T."/>
            <person name="Tarleton R."/>
            <person name="Teixeira S."/>
            <person name="Van Aken S."/>
            <person name="Vogt C."/>
            <person name="Ward P.N."/>
            <person name="Wickstead B."/>
            <person name="Wortman J."/>
            <person name="White O."/>
            <person name="Fraser C.M."/>
            <person name="Stuart K.D."/>
            <person name="Andersson B."/>
        </authorList>
    </citation>
    <scope>NUCLEOTIDE SEQUENCE [LARGE SCALE GENOMIC DNA]</scope>
    <source>
        <strain evidence="4 5">CL Brener</strain>
    </source>
</reference>
<feature type="signal peptide" evidence="3">
    <location>
        <begin position="1"/>
        <end position="22"/>
    </location>
</feature>
<protein>
    <recommendedName>
        <fullName evidence="6">MORN repeat-containing protein</fullName>
    </recommendedName>
</protein>
<feature type="non-terminal residue" evidence="4">
    <location>
        <position position="309"/>
    </location>
</feature>
<keyword evidence="2" id="KW-1133">Transmembrane helix</keyword>